<dbReference type="EC" id="2.3.1.47" evidence="2"/>
<protein>
    <recommendedName>
        <fullName evidence="2">8-amino-7-oxononanoate synthase</fullName>
        <ecNumber evidence="2">2.3.1.47</ecNumber>
    </recommendedName>
</protein>
<evidence type="ECO:0000256" key="2">
    <source>
        <dbReference type="ARBA" id="ARBA00013187"/>
    </source>
</evidence>
<evidence type="ECO:0000259" key="6">
    <source>
        <dbReference type="Pfam" id="PF00155"/>
    </source>
</evidence>
<dbReference type="InterPro" id="IPR015424">
    <property type="entry name" value="PyrdxlP-dep_Trfase"/>
</dbReference>
<reference evidence="8 9" key="3">
    <citation type="submission" date="2020-02" db="EMBL/GenBank/DDBJ databases">
        <title>Sequencing the genomes of 1000 actinobacteria strains.</title>
        <authorList>
            <person name="Klenk H.-P."/>
        </authorList>
    </citation>
    <scope>NUCLEOTIDE SEQUENCE [LARGE SCALE GENOMIC DNA]</scope>
    <source>
        <strain evidence="8 9">DSM 45201</strain>
    </source>
</reference>
<keyword evidence="8" id="KW-0012">Acyltransferase</keyword>
<dbReference type="InterPro" id="IPR015422">
    <property type="entry name" value="PyrdxlP-dep_Trfase_small"/>
</dbReference>
<reference evidence="7" key="4">
    <citation type="submission" date="2024-05" db="EMBL/GenBank/DDBJ databases">
        <authorList>
            <person name="Sun Q."/>
            <person name="Zhou Y."/>
        </authorList>
    </citation>
    <scope>NUCLEOTIDE SEQUENCE</scope>
    <source>
        <strain evidence="7">CGMCC 4.5581</strain>
    </source>
</reference>
<comment type="caution">
    <text evidence="8">The sequence shown here is derived from an EMBL/GenBank/DDBJ whole genome shotgun (WGS) entry which is preliminary data.</text>
</comment>
<evidence type="ECO:0000256" key="1">
    <source>
        <dbReference type="ARBA" id="ARBA00001933"/>
    </source>
</evidence>
<dbReference type="EMBL" id="BMMI01000001">
    <property type="protein sequence ID" value="GGL54870.1"/>
    <property type="molecule type" value="Genomic_DNA"/>
</dbReference>
<dbReference type="GO" id="GO:0016874">
    <property type="term" value="F:ligase activity"/>
    <property type="evidence" value="ECO:0007669"/>
    <property type="project" value="UniProtKB-KW"/>
</dbReference>
<evidence type="ECO:0000313" key="9">
    <source>
        <dbReference type="Proteomes" id="UP000552836"/>
    </source>
</evidence>
<dbReference type="RefSeq" id="WP_166754850.1">
    <property type="nucleotide sequence ID" value="NZ_BAABJU010000001.1"/>
</dbReference>
<keyword evidence="3 8" id="KW-0808">Transferase</keyword>
<dbReference type="GO" id="GO:0030170">
    <property type="term" value="F:pyridoxal phosphate binding"/>
    <property type="evidence" value="ECO:0007669"/>
    <property type="project" value="InterPro"/>
</dbReference>
<dbReference type="InterPro" id="IPR004839">
    <property type="entry name" value="Aminotransferase_I/II_large"/>
</dbReference>
<evidence type="ECO:0000313" key="7">
    <source>
        <dbReference type="EMBL" id="GGL54870.1"/>
    </source>
</evidence>
<dbReference type="PANTHER" id="PTHR13693">
    <property type="entry name" value="CLASS II AMINOTRANSFERASE/8-AMINO-7-OXONONANOATE SYNTHASE"/>
    <property type="match status" value="1"/>
</dbReference>
<evidence type="ECO:0000313" key="10">
    <source>
        <dbReference type="Proteomes" id="UP000648663"/>
    </source>
</evidence>
<feature type="domain" description="Aminotransferase class I/classII large" evidence="6">
    <location>
        <begin position="68"/>
        <end position="401"/>
    </location>
</feature>
<evidence type="ECO:0000313" key="8">
    <source>
        <dbReference type="EMBL" id="NIH67436.1"/>
    </source>
</evidence>
<name>A0A846LIG3_9ACTN</name>
<proteinExistence type="predicted"/>
<dbReference type="Gene3D" id="3.90.1150.10">
    <property type="entry name" value="Aspartate Aminotransferase, domain 1"/>
    <property type="match status" value="1"/>
</dbReference>
<dbReference type="Proteomes" id="UP000648663">
    <property type="component" value="Unassembled WGS sequence"/>
</dbReference>
<keyword evidence="4" id="KW-0663">Pyridoxal phosphate</keyword>
<gene>
    <name evidence="8" type="ORF">FB380_001882</name>
    <name evidence="7" type="ORF">GCM10011589_08620</name>
</gene>
<evidence type="ECO:0000256" key="3">
    <source>
        <dbReference type="ARBA" id="ARBA00022679"/>
    </source>
</evidence>
<dbReference type="SUPFAM" id="SSF53383">
    <property type="entry name" value="PLP-dependent transferases"/>
    <property type="match status" value="1"/>
</dbReference>
<accession>A0A846LIG3</accession>
<dbReference type="Gene3D" id="3.40.640.10">
    <property type="entry name" value="Type I PLP-dependent aspartate aminotransferase-like (Major domain)"/>
    <property type="match status" value="1"/>
</dbReference>
<dbReference type="Pfam" id="PF00155">
    <property type="entry name" value="Aminotran_1_2"/>
    <property type="match status" value="1"/>
</dbReference>
<keyword evidence="10" id="KW-1185">Reference proteome</keyword>
<dbReference type="AlphaFoldDB" id="A0A846LIG3"/>
<sequence>MLDPALSHTVLSHAARSVVRRDPFAPLLESSRAEMMRRHVREGVATHSVPTAGAPQPLTVFDDGRTRINLGTNNYLGLAGDPQVVEAAVAALRQYGTSAAGSRILNGTTRLHLTLERELAEHHGTEDAVLTSAGVNANAAILSTICAPGDALLVDAHAHASLHAAAAASRGTVLRFTHNSAASLERRLARLDPEAGAVVVVDGVYSMSGEAAPLAAIAGLCRRFSARLVVDEAHGLGVLGENGRGAAEAAGVLDRVDAVTVAFSKSLASVGGAVLTSRAVADGIRASAMPYIFSAANAPAAVAAALAALRVLRREPERMQRLRDNGDLLRRVLTECGVPPVPGKGAVIAVRTGEDEATRSAWAAAHEAGVYTNAVRYPAVPRGQGVLRLSVMATHTEEQLRLAGELVAAAVRGVRTPEPANAMA</sequence>
<dbReference type="EMBL" id="JAAMPA010000001">
    <property type="protein sequence ID" value="NIH67436.1"/>
    <property type="molecule type" value="Genomic_DNA"/>
</dbReference>
<evidence type="ECO:0000256" key="4">
    <source>
        <dbReference type="ARBA" id="ARBA00022898"/>
    </source>
</evidence>
<reference evidence="7" key="1">
    <citation type="journal article" date="2014" name="Int. J. Syst. Evol. Microbiol.">
        <title>Complete genome of a new Firmicutes species belonging to the dominant human colonic microbiota ('Ruminococcus bicirculans') reveals two chromosomes and a selective capacity to utilize plant glucans.</title>
        <authorList>
            <consortium name="NISC Comparative Sequencing Program"/>
            <person name="Wegmann U."/>
            <person name="Louis P."/>
            <person name="Goesmann A."/>
            <person name="Henrissat B."/>
            <person name="Duncan S.H."/>
            <person name="Flint H.J."/>
        </authorList>
    </citation>
    <scope>NUCLEOTIDE SEQUENCE</scope>
    <source>
        <strain evidence="7">CGMCC 4.5581</strain>
    </source>
</reference>
<organism evidence="8 9">
    <name type="scientific">Modestobacter marinus</name>
    <dbReference type="NCBI Taxonomy" id="477641"/>
    <lineage>
        <taxon>Bacteria</taxon>
        <taxon>Bacillati</taxon>
        <taxon>Actinomycetota</taxon>
        <taxon>Actinomycetes</taxon>
        <taxon>Geodermatophilales</taxon>
        <taxon>Geodermatophilaceae</taxon>
        <taxon>Modestobacter</taxon>
    </lineage>
</organism>
<comment type="cofactor">
    <cofactor evidence="1">
        <name>pyridoxal 5'-phosphate</name>
        <dbReference type="ChEBI" id="CHEBI:597326"/>
    </cofactor>
</comment>
<keyword evidence="7" id="KW-0436">Ligase</keyword>
<dbReference type="InterPro" id="IPR050087">
    <property type="entry name" value="AON_synthase_class-II"/>
</dbReference>
<comment type="catalytic activity">
    <reaction evidence="5">
        <text>6-carboxyhexanoyl-[ACP] + L-alanine + H(+) = (8S)-8-amino-7-oxononanoate + holo-[ACP] + CO2</text>
        <dbReference type="Rhea" id="RHEA:42288"/>
        <dbReference type="Rhea" id="RHEA-COMP:9685"/>
        <dbReference type="Rhea" id="RHEA-COMP:9955"/>
        <dbReference type="ChEBI" id="CHEBI:15378"/>
        <dbReference type="ChEBI" id="CHEBI:16526"/>
        <dbReference type="ChEBI" id="CHEBI:57972"/>
        <dbReference type="ChEBI" id="CHEBI:64479"/>
        <dbReference type="ChEBI" id="CHEBI:78846"/>
        <dbReference type="ChEBI" id="CHEBI:149468"/>
        <dbReference type="EC" id="2.3.1.47"/>
    </reaction>
</comment>
<evidence type="ECO:0000256" key="5">
    <source>
        <dbReference type="ARBA" id="ARBA00047715"/>
    </source>
</evidence>
<dbReference type="PANTHER" id="PTHR13693:SF100">
    <property type="entry name" value="8-AMINO-7-OXONONANOATE SYNTHASE"/>
    <property type="match status" value="1"/>
</dbReference>
<reference evidence="10" key="2">
    <citation type="journal article" date="2019" name="Int. J. Syst. Evol. Microbiol.">
        <title>The Global Catalogue of Microorganisms (GCM) 10K type strain sequencing project: providing services to taxonomists for standard genome sequencing and annotation.</title>
        <authorList>
            <consortium name="The Broad Institute Genomics Platform"/>
            <consortium name="The Broad Institute Genome Sequencing Center for Infectious Disease"/>
            <person name="Wu L."/>
            <person name="Ma J."/>
        </authorList>
    </citation>
    <scope>NUCLEOTIDE SEQUENCE [LARGE SCALE GENOMIC DNA]</scope>
    <source>
        <strain evidence="10">CGMCC 4.5581</strain>
    </source>
</reference>
<dbReference type="Proteomes" id="UP000552836">
    <property type="component" value="Unassembled WGS sequence"/>
</dbReference>
<dbReference type="GO" id="GO:0009102">
    <property type="term" value="P:biotin biosynthetic process"/>
    <property type="evidence" value="ECO:0007669"/>
    <property type="project" value="TreeGrafter"/>
</dbReference>
<dbReference type="GO" id="GO:0008710">
    <property type="term" value="F:8-amino-7-oxononanoate synthase activity"/>
    <property type="evidence" value="ECO:0007669"/>
    <property type="project" value="UniProtKB-EC"/>
</dbReference>
<dbReference type="InterPro" id="IPR015421">
    <property type="entry name" value="PyrdxlP-dep_Trfase_major"/>
</dbReference>